<evidence type="ECO:0000256" key="1">
    <source>
        <dbReference type="SAM" id="MobiDB-lite"/>
    </source>
</evidence>
<protein>
    <recommendedName>
        <fullName evidence="4">DUF1376 domain-containing protein</fullName>
    </recommendedName>
</protein>
<dbReference type="Proteomes" id="UP000269265">
    <property type="component" value="Unassembled WGS sequence"/>
</dbReference>
<dbReference type="EMBL" id="RSED01000004">
    <property type="protein sequence ID" value="RRS05058.1"/>
    <property type="molecule type" value="Genomic_DNA"/>
</dbReference>
<gene>
    <name evidence="2" type="ORF">EIP75_05630</name>
</gene>
<sequence length="174" mass="19090">MAQNREAPAFQEYAANMMARTHYRVMTLAERGLLYSMRLECWVNRSVPADPHMLARVLGHDAGEVVNALPGVMPFFTSDGREITCPELEDYRAHLAAIREKQSSGGKQGAAKTNSKRLPAEHPTQPGDPPGNPRVTCGSLVKSSLVKSNSIQVLTVAPIDDPWVNEYDMASNGR</sequence>
<feature type="region of interest" description="Disordered" evidence="1">
    <location>
        <begin position="99"/>
        <end position="138"/>
    </location>
</feature>
<accession>A0A3R8S8Z5</accession>
<name>A0A3R8S8Z5_9BURK</name>
<comment type="caution">
    <text evidence="2">The sequence shown here is derived from an EMBL/GenBank/DDBJ whole genome shotgun (WGS) entry which is preliminary data.</text>
</comment>
<keyword evidence="3" id="KW-1185">Reference proteome</keyword>
<reference evidence="2 3" key="1">
    <citation type="submission" date="2018-12" db="EMBL/GenBank/DDBJ databases">
        <title>The whole draft genome of Aquabacterium sp. SJQ9.</title>
        <authorList>
            <person name="Sun L."/>
            <person name="Gao X."/>
            <person name="Chen W."/>
            <person name="Huang K."/>
        </authorList>
    </citation>
    <scope>NUCLEOTIDE SEQUENCE [LARGE SCALE GENOMIC DNA]</scope>
    <source>
        <strain evidence="2 3">SJQ9</strain>
    </source>
</reference>
<proteinExistence type="predicted"/>
<organism evidence="2 3">
    <name type="scientific">Aquabacterium soli</name>
    <dbReference type="NCBI Taxonomy" id="2493092"/>
    <lineage>
        <taxon>Bacteria</taxon>
        <taxon>Pseudomonadati</taxon>
        <taxon>Pseudomonadota</taxon>
        <taxon>Betaproteobacteria</taxon>
        <taxon>Burkholderiales</taxon>
        <taxon>Aquabacterium</taxon>
    </lineage>
</organism>
<dbReference type="OrthoDB" id="8566459at2"/>
<dbReference type="RefSeq" id="WP_125242275.1">
    <property type="nucleotide sequence ID" value="NZ_RSED01000004.1"/>
</dbReference>
<evidence type="ECO:0000313" key="2">
    <source>
        <dbReference type="EMBL" id="RRS05058.1"/>
    </source>
</evidence>
<dbReference type="AlphaFoldDB" id="A0A3R8S8Z5"/>
<evidence type="ECO:0000313" key="3">
    <source>
        <dbReference type="Proteomes" id="UP000269265"/>
    </source>
</evidence>
<evidence type="ECO:0008006" key="4">
    <source>
        <dbReference type="Google" id="ProtNLM"/>
    </source>
</evidence>